<accession>A0ABN6FS97</accession>
<evidence type="ECO:0008006" key="3">
    <source>
        <dbReference type="Google" id="ProtNLM"/>
    </source>
</evidence>
<dbReference type="Pfam" id="PF13620">
    <property type="entry name" value="CarboxypepD_reg"/>
    <property type="match status" value="1"/>
</dbReference>
<keyword evidence="2" id="KW-1185">Reference proteome</keyword>
<name>A0ABN6FS97_9GAMM</name>
<gene>
    <name evidence="1" type="ORF">LYSCAS_15630</name>
</gene>
<dbReference type="EMBL" id="AP024545">
    <property type="protein sequence ID" value="BCT92539.1"/>
    <property type="molecule type" value="Genomic_DNA"/>
</dbReference>
<dbReference type="Gene3D" id="2.60.40.1120">
    <property type="entry name" value="Carboxypeptidase-like, regulatory domain"/>
    <property type="match status" value="1"/>
</dbReference>
<dbReference type="Proteomes" id="UP000681317">
    <property type="component" value="Chromosome"/>
</dbReference>
<evidence type="ECO:0000313" key="1">
    <source>
        <dbReference type="EMBL" id="BCT92539.1"/>
    </source>
</evidence>
<organism evidence="1 2">
    <name type="scientific">Noviluteimonas caseinilytica</name>
    <dbReference type="NCBI Taxonomy" id="2675101"/>
    <lineage>
        <taxon>Bacteria</taxon>
        <taxon>Pseudomonadati</taxon>
        <taxon>Pseudomonadota</taxon>
        <taxon>Gammaproteobacteria</taxon>
        <taxon>Lysobacterales</taxon>
        <taxon>Lysobacteraceae</taxon>
        <taxon>Noviluteimonas</taxon>
    </lineage>
</organism>
<proteinExistence type="predicted"/>
<protein>
    <recommendedName>
        <fullName evidence="3">Carboxypeptidase regulatory-like domain-containing protein</fullName>
    </recommendedName>
</protein>
<evidence type="ECO:0000313" key="2">
    <source>
        <dbReference type="Proteomes" id="UP000681317"/>
    </source>
</evidence>
<dbReference type="SUPFAM" id="SSF49452">
    <property type="entry name" value="Starch-binding domain-like"/>
    <property type="match status" value="1"/>
</dbReference>
<reference evidence="1 2" key="1">
    <citation type="submission" date="2021-03" db="EMBL/GenBank/DDBJ databases">
        <title>Complete Genome Sequences of Two Lysobacter Strains Isolated from Sea Water (Lysobacter caseinilyticus) and Soil (Lysobacter helvus) in South Korea.</title>
        <authorList>
            <person name="Watanabe Y."/>
            <person name="Arakawa K."/>
        </authorList>
    </citation>
    <scope>NUCLEOTIDE SEQUENCE [LARGE SCALE GENOMIC DNA]</scope>
    <source>
        <strain evidence="1 2">KVB24</strain>
    </source>
</reference>
<sequence length="129" mass="13347">MDLVTFGTGSGEYPLLDCAPHTPHETTHTMSNSIKRIAFAFAATALVAFGANAQQASGNIAGTAVTGDTVLVTGTGTGFHRELKIEKDGKYQLRSVPLGEYVVSVTHADGTAETPKGVAVRAGSTARVK</sequence>
<dbReference type="InterPro" id="IPR013784">
    <property type="entry name" value="Carb-bd-like_fold"/>
</dbReference>
<dbReference type="InterPro" id="IPR010916">
    <property type="entry name" value="TonB_box_CS"/>
</dbReference>
<dbReference type="PROSITE" id="PS00430">
    <property type="entry name" value="TONB_DEPENDENT_REC_1"/>
    <property type="match status" value="1"/>
</dbReference>